<name>A0A9D1JP69_9BACT</name>
<dbReference type="Pfam" id="PF00239">
    <property type="entry name" value="Resolvase"/>
    <property type="match status" value="1"/>
</dbReference>
<dbReference type="InterPro" id="IPR006119">
    <property type="entry name" value="Resolv_N"/>
</dbReference>
<dbReference type="InterPro" id="IPR038109">
    <property type="entry name" value="DNA_bind_recomb_sf"/>
</dbReference>
<dbReference type="InterPro" id="IPR050639">
    <property type="entry name" value="SSR_resolvase"/>
</dbReference>
<dbReference type="Gene3D" id="3.40.50.1390">
    <property type="entry name" value="Resolvase, N-terminal catalytic domain"/>
    <property type="match status" value="1"/>
</dbReference>
<feature type="domain" description="Resolvase/invertase-type recombinase catalytic" evidence="3">
    <location>
        <begin position="2"/>
        <end position="146"/>
    </location>
</feature>
<gene>
    <name evidence="5" type="ORF">IAC10_13995</name>
</gene>
<comment type="caution">
    <text evidence="5">The sequence shown here is derived from an EMBL/GenBank/DDBJ whole genome shotgun (WGS) entry which is preliminary data.</text>
</comment>
<dbReference type="InterPro" id="IPR036162">
    <property type="entry name" value="Resolvase-like_N_sf"/>
</dbReference>
<accession>A0A9D1JP69</accession>
<evidence type="ECO:0000256" key="2">
    <source>
        <dbReference type="SAM" id="MobiDB-lite"/>
    </source>
</evidence>
<evidence type="ECO:0000259" key="4">
    <source>
        <dbReference type="PROSITE" id="PS51737"/>
    </source>
</evidence>
<dbReference type="PROSITE" id="PS51736">
    <property type="entry name" value="RECOMBINASES_3"/>
    <property type="match status" value="1"/>
</dbReference>
<evidence type="ECO:0000259" key="3">
    <source>
        <dbReference type="PROSITE" id="PS51736"/>
    </source>
</evidence>
<evidence type="ECO:0000313" key="6">
    <source>
        <dbReference type="Proteomes" id="UP000823928"/>
    </source>
</evidence>
<dbReference type="PROSITE" id="PS51737">
    <property type="entry name" value="RECOMBINASE_DNA_BIND"/>
    <property type="match status" value="1"/>
</dbReference>
<organism evidence="5 6">
    <name type="scientific">Candidatus Scatousia excrementigallinarum</name>
    <dbReference type="NCBI Taxonomy" id="2840935"/>
    <lineage>
        <taxon>Bacteria</taxon>
        <taxon>Candidatus Scatousia</taxon>
    </lineage>
</organism>
<dbReference type="GO" id="GO:0000150">
    <property type="term" value="F:DNA strand exchange activity"/>
    <property type="evidence" value="ECO:0007669"/>
    <property type="project" value="InterPro"/>
</dbReference>
<protein>
    <submittedName>
        <fullName evidence="5">Recombinase family protein</fullName>
    </submittedName>
</protein>
<dbReference type="AlphaFoldDB" id="A0A9D1JP69"/>
<feature type="domain" description="Recombinase" evidence="4">
    <location>
        <begin position="154"/>
        <end position="258"/>
    </location>
</feature>
<dbReference type="Gene3D" id="3.90.1750.20">
    <property type="entry name" value="Putative Large Serine Recombinase, Chain B, Domain 2"/>
    <property type="match status" value="1"/>
</dbReference>
<dbReference type="PANTHER" id="PTHR30461">
    <property type="entry name" value="DNA-INVERTASE FROM LAMBDOID PROPHAGE"/>
    <property type="match status" value="1"/>
</dbReference>
<dbReference type="CDD" id="cd00338">
    <property type="entry name" value="Ser_Recombinase"/>
    <property type="match status" value="1"/>
</dbReference>
<dbReference type="Pfam" id="PF07508">
    <property type="entry name" value="Recombinase"/>
    <property type="match status" value="1"/>
</dbReference>
<feature type="region of interest" description="Disordered" evidence="2">
    <location>
        <begin position="475"/>
        <end position="498"/>
    </location>
</feature>
<proteinExistence type="predicted"/>
<evidence type="ECO:0000256" key="1">
    <source>
        <dbReference type="SAM" id="Coils"/>
    </source>
</evidence>
<reference evidence="5" key="2">
    <citation type="journal article" date="2021" name="PeerJ">
        <title>Extensive microbial diversity within the chicken gut microbiome revealed by metagenomics and culture.</title>
        <authorList>
            <person name="Gilroy R."/>
            <person name="Ravi A."/>
            <person name="Getino M."/>
            <person name="Pursley I."/>
            <person name="Horton D.L."/>
            <person name="Alikhan N.F."/>
            <person name="Baker D."/>
            <person name="Gharbi K."/>
            <person name="Hall N."/>
            <person name="Watson M."/>
            <person name="Adriaenssens E.M."/>
            <person name="Foster-Nyarko E."/>
            <person name="Jarju S."/>
            <person name="Secka A."/>
            <person name="Antonio M."/>
            <person name="Oren A."/>
            <person name="Chaudhuri R.R."/>
            <person name="La Ragione R."/>
            <person name="Hildebrand F."/>
            <person name="Pallen M.J."/>
        </authorList>
    </citation>
    <scope>NUCLEOTIDE SEQUENCE</scope>
    <source>
        <strain evidence="5">6276</strain>
    </source>
</reference>
<dbReference type="PANTHER" id="PTHR30461:SF23">
    <property type="entry name" value="DNA RECOMBINASE-RELATED"/>
    <property type="match status" value="1"/>
</dbReference>
<dbReference type="Pfam" id="PF13408">
    <property type="entry name" value="Zn_ribbon_recom"/>
    <property type="match status" value="1"/>
</dbReference>
<keyword evidence="1" id="KW-0175">Coiled coil</keyword>
<dbReference type="InterPro" id="IPR025827">
    <property type="entry name" value="Zn_ribbon_recom_dom"/>
</dbReference>
<dbReference type="SUPFAM" id="SSF53041">
    <property type="entry name" value="Resolvase-like"/>
    <property type="match status" value="1"/>
</dbReference>
<dbReference type="EMBL" id="DVIU01000285">
    <property type="protein sequence ID" value="HIS37713.1"/>
    <property type="molecule type" value="Genomic_DNA"/>
</dbReference>
<evidence type="ECO:0000313" key="5">
    <source>
        <dbReference type="EMBL" id="HIS37713.1"/>
    </source>
</evidence>
<feature type="coiled-coil region" evidence="1">
    <location>
        <begin position="382"/>
        <end position="409"/>
    </location>
</feature>
<sequence>MKAVIYARFSSEKQNEASIEGQLRECMDYANFNSIDVIGNYIDRAQSAKTDHRPEFQKMIKDSYKHAFDCIIVWKLDRFARNRYDSAYYKNVLKKNGVRVISAKESISQGADGILLESILEGYAEYYSAELSEKVKRGMTENALKAKSNGVRPPFGYYVDDTDHYQIDETISPIIKEIFNLYVDGVKITEIAARLKERGVKNRGYELNYNAIFRILTNRKYIGEYKFGETVIPNAIPAIIDEQTFNAVQQRMARNKKAPARHRSEDDYLLTTKLFCGKCGAMMTGEIGTSKTSKQYRYYKCNRAKKKACDKKTVKKEWMEEIVLDEIKDLLANDDIISELADRIYELQMQEDNAATSIQAQLTGVETKLNNLVEAITQGIYSSATKKALDELEERKRNLEIELFEAQMRNPVLTKEQILFALYNFRKIDISTQEGKQRLIDGFVNSIYLYDDHFVVTYNYKGQSKTVSFEELNSSPLTSKGSPNANKSEHSCSGLFFM</sequence>
<dbReference type="InterPro" id="IPR011109">
    <property type="entry name" value="DNA_bind_recombinase_dom"/>
</dbReference>
<dbReference type="Proteomes" id="UP000823928">
    <property type="component" value="Unassembled WGS sequence"/>
</dbReference>
<dbReference type="GO" id="GO:0003677">
    <property type="term" value="F:DNA binding"/>
    <property type="evidence" value="ECO:0007669"/>
    <property type="project" value="InterPro"/>
</dbReference>
<dbReference type="SMART" id="SM00857">
    <property type="entry name" value="Resolvase"/>
    <property type="match status" value="1"/>
</dbReference>
<reference evidence="5" key="1">
    <citation type="submission" date="2020-10" db="EMBL/GenBank/DDBJ databases">
        <authorList>
            <person name="Gilroy R."/>
        </authorList>
    </citation>
    <scope>NUCLEOTIDE SEQUENCE</scope>
    <source>
        <strain evidence="5">6276</strain>
    </source>
</reference>
<feature type="compositionally biased region" description="Polar residues" evidence="2">
    <location>
        <begin position="475"/>
        <end position="486"/>
    </location>
</feature>